<dbReference type="InterPro" id="IPR000281">
    <property type="entry name" value="HTH_RpiR"/>
</dbReference>
<evidence type="ECO:0000259" key="4">
    <source>
        <dbReference type="PROSITE" id="PS51071"/>
    </source>
</evidence>
<dbReference type="Gene3D" id="1.10.10.10">
    <property type="entry name" value="Winged helix-like DNA-binding domain superfamily/Winged helix DNA-binding domain"/>
    <property type="match status" value="1"/>
</dbReference>
<dbReference type="Pfam" id="PF01418">
    <property type="entry name" value="HTH_6"/>
    <property type="match status" value="1"/>
</dbReference>
<dbReference type="GO" id="GO:0003677">
    <property type="term" value="F:DNA binding"/>
    <property type="evidence" value="ECO:0007669"/>
    <property type="project" value="UniProtKB-KW"/>
</dbReference>
<proteinExistence type="predicted"/>
<dbReference type="InterPro" id="IPR047640">
    <property type="entry name" value="RpiR-like"/>
</dbReference>
<dbReference type="AlphaFoldDB" id="A0A0F8YGR6"/>
<dbReference type="PROSITE" id="PS51071">
    <property type="entry name" value="HTH_RPIR"/>
    <property type="match status" value="1"/>
</dbReference>
<dbReference type="CDD" id="cd05013">
    <property type="entry name" value="SIS_RpiR"/>
    <property type="match status" value="1"/>
</dbReference>
<dbReference type="GO" id="GO:0097367">
    <property type="term" value="F:carbohydrate derivative binding"/>
    <property type="evidence" value="ECO:0007669"/>
    <property type="project" value="InterPro"/>
</dbReference>
<dbReference type="InterPro" id="IPR046348">
    <property type="entry name" value="SIS_dom_sf"/>
</dbReference>
<dbReference type="InterPro" id="IPR035472">
    <property type="entry name" value="RpiR-like_SIS"/>
</dbReference>
<keyword evidence="2" id="KW-0238">DNA-binding</keyword>
<dbReference type="GO" id="GO:1901135">
    <property type="term" value="P:carbohydrate derivative metabolic process"/>
    <property type="evidence" value="ECO:0007669"/>
    <property type="project" value="InterPro"/>
</dbReference>
<gene>
    <name evidence="5" type="ORF">LCGC14_2821710</name>
</gene>
<sequence>MNSAKKDLFDKIIRVYPNLSPKKKRVADYIIKDHKRLFLMTAREIAQECRVSEPTIIRFTNDLGFSGYQEFVQYMKGLLHIELTAVERLIKASQQSDQMNTLDKYCQNAIRNLENLRSSISEKDLKRVARVIHNAEQVYVVGYRASTTLAFYFGYLLGKILENVFLDTSLSWKLMDEIARNGRSGVMFVIAFPRYPLKVIRLLEYAKRYRVKIIGLSDTPKSPIIALSDQYILIDLESVSFIDPFAHIITYLGALIHEITFLDQQQAMKYLSRFDHAAKSGKEFFTEESVDLEEKQKFDHSHLTSFWSGDHTHRPG</sequence>
<dbReference type="PANTHER" id="PTHR30514:SF18">
    <property type="entry name" value="RPIR-FAMILY TRANSCRIPTIONAL REGULATOR"/>
    <property type="match status" value="1"/>
</dbReference>
<protein>
    <recommendedName>
        <fullName evidence="4">HTH rpiR-type domain-containing protein</fullName>
    </recommendedName>
</protein>
<dbReference type="InterPro" id="IPR009057">
    <property type="entry name" value="Homeodomain-like_sf"/>
</dbReference>
<name>A0A0F8YGR6_9ZZZZ</name>
<dbReference type="EMBL" id="LAZR01053499">
    <property type="protein sequence ID" value="KKK80617.1"/>
    <property type="molecule type" value="Genomic_DNA"/>
</dbReference>
<feature type="domain" description="HTH rpiR-type" evidence="4">
    <location>
        <begin position="6"/>
        <end position="82"/>
    </location>
</feature>
<dbReference type="GO" id="GO:0003700">
    <property type="term" value="F:DNA-binding transcription factor activity"/>
    <property type="evidence" value="ECO:0007669"/>
    <property type="project" value="InterPro"/>
</dbReference>
<comment type="caution">
    <text evidence="5">The sequence shown here is derived from an EMBL/GenBank/DDBJ whole genome shotgun (WGS) entry which is preliminary data.</text>
</comment>
<dbReference type="PANTHER" id="PTHR30514">
    <property type="entry name" value="GLUCOKINASE"/>
    <property type="match status" value="1"/>
</dbReference>
<evidence type="ECO:0000256" key="1">
    <source>
        <dbReference type="ARBA" id="ARBA00023015"/>
    </source>
</evidence>
<keyword evidence="1" id="KW-0805">Transcription regulation</keyword>
<evidence type="ECO:0000313" key="5">
    <source>
        <dbReference type="EMBL" id="KKK80617.1"/>
    </source>
</evidence>
<accession>A0A0F8YGR6</accession>
<dbReference type="InterPro" id="IPR001347">
    <property type="entry name" value="SIS_dom"/>
</dbReference>
<dbReference type="SUPFAM" id="SSF53697">
    <property type="entry name" value="SIS domain"/>
    <property type="match status" value="1"/>
</dbReference>
<dbReference type="Gene3D" id="3.40.50.10490">
    <property type="entry name" value="Glucose-6-phosphate isomerase like protein, domain 1"/>
    <property type="match status" value="1"/>
</dbReference>
<organism evidence="5">
    <name type="scientific">marine sediment metagenome</name>
    <dbReference type="NCBI Taxonomy" id="412755"/>
    <lineage>
        <taxon>unclassified sequences</taxon>
        <taxon>metagenomes</taxon>
        <taxon>ecological metagenomes</taxon>
    </lineage>
</organism>
<reference evidence="5" key="1">
    <citation type="journal article" date="2015" name="Nature">
        <title>Complex archaea that bridge the gap between prokaryotes and eukaryotes.</title>
        <authorList>
            <person name="Spang A."/>
            <person name="Saw J.H."/>
            <person name="Jorgensen S.L."/>
            <person name="Zaremba-Niedzwiedzka K."/>
            <person name="Martijn J."/>
            <person name="Lind A.E."/>
            <person name="van Eijk R."/>
            <person name="Schleper C."/>
            <person name="Guy L."/>
            <person name="Ettema T.J."/>
        </authorList>
    </citation>
    <scope>NUCLEOTIDE SEQUENCE</scope>
</reference>
<dbReference type="InterPro" id="IPR036388">
    <property type="entry name" value="WH-like_DNA-bd_sf"/>
</dbReference>
<evidence type="ECO:0000256" key="3">
    <source>
        <dbReference type="ARBA" id="ARBA00023163"/>
    </source>
</evidence>
<dbReference type="SUPFAM" id="SSF46689">
    <property type="entry name" value="Homeodomain-like"/>
    <property type="match status" value="1"/>
</dbReference>
<dbReference type="Pfam" id="PF01380">
    <property type="entry name" value="SIS"/>
    <property type="match status" value="1"/>
</dbReference>
<evidence type="ECO:0000256" key="2">
    <source>
        <dbReference type="ARBA" id="ARBA00023125"/>
    </source>
</evidence>
<keyword evidence="3" id="KW-0804">Transcription</keyword>